<dbReference type="Pfam" id="PF04261">
    <property type="entry name" value="Dyp_perox_N"/>
    <property type="match status" value="1"/>
</dbReference>
<dbReference type="SUPFAM" id="SSF54909">
    <property type="entry name" value="Dimeric alpha+beta barrel"/>
    <property type="match status" value="1"/>
</dbReference>
<evidence type="ECO:0000256" key="3">
    <source>
        <dbReference type="ARBA" id="ARBA00022723"/>
    </source>
</evidence>
<dbReference type="GO" id="GO:0004601">
    <property type="term" value="F:peroxidase activity"/>
    <property type="evidence" value="ECO:0007669"/>
    <property type="project" value="UniProtKB-KW"/>
</dbReference>
<proteinExistence type="inferred from homology"/>
<dbReference type="NCBIfam" id="TIGR01413">
    <property type="entry name" value="Dyp_perox_fam"/>
    <property type="match status" value="1"/>
</dbReference>
<dbReference type="InterPro" id="IPR048328">
    <property type="entry name" value="Dyp_perox_C"/>
</dbReference>
<organism evidence="10 11">
    <name type="scientific">Rarobacter incanus</name>
    <dbReference type="NCBI Taxonomy" id="153494"/>
    <lineage>
        <taxon>Bacteria</taxon>
        <taxon>Bacillati</taxon>
        <taxon>Actinomycetota</taxon>
        <taxon>Actinomycetes</taxon>
        <taxon>Micrococcales</taxon>
        <taxon>Rarobacteraceae</taxon>
        <taxon>Rarobacter</taxon>
    </lineage>
</organism>
<dbReference type="RefSeq" id="WP_246043538.1">
    <property type="nucleotide sequence ID" value="NZ_BAAATB010000002.1"/>
</dbReference>
<feature type="region of interest" description="Disordered" evidence="7">
    <location>
        <begin position="343"/>
        <end position="366"/>
    </location>
</feature>
<dbReference type="Proteomes" id="UP000316181">
    <property type="component" value="Unassembled WGS sequence"/>
</dbReference>
<dbReference type="PROSITE" id="PS51404">
    <property type="entry name" value="DYP_PEROXIDASE"/>
    <property type="match status" value="1"/>
</dbReference>
<dbReference type="EMBL" id="VFNV01000001">
    <property type="protein sequence ID" value="TQK76452.1"/>
    <property type="molecule type" value="Genomic_DNA"/>
</dbReference>
<reference evidence="10 11" key="1">
    <citation type="submission" date="2019-06" db="EMBL/GenBank/DDBJ databases">
        <title>Sequencing the genomes of 1000 actinobacteria strains.</title>
        <authorList>
            <person name="Klenk H.-P."/>
        </authorList>
    </citation>
    <scope>NUCLEOTIDE SEQUENCE [LARGE SCALE GENOMIC DNA]</scope>
    <source>
        <strain evidence="10 11">DSM 10596</strain>
    </source>
</reference>
<comment type="similarity">
    <text evidence="6">Belongs to the DyP-type peroxidase family.</text>
</comment>
<evidence type="ECO:0000256" key="2">
    <source>
        <dbReference type="ARBA" id="ARBA00022559"/>
    </source>
</evidence>
<dbReference type="PANTHER" id="PTHR30521:SF0">
    <property type="entry name" value="DYP-TYPE PEROXIDASE FAMILY PROTEIN"/>
    <property type="match status" value="1"/>
</dbReference>
<evidence type="ECO:0000256" key="4">
    <source>
        <dbReference type="ARBA" id="ARBA00023002"/>
    </source>
</evidence>
<evidence type="ECO:0000259" key="9">
    <source>
        <dbReference type="Pfam" id="PF20628"/>
    </source>
</evidence>
<keyword evidence="5" id="KW-0408">Iron</keyword>
<comment type="cofactor">
    <cofactor evidence="1">
        <name>heme b</name>
        <dbReference type="ChEBI" id="CHEBI:60344"/>
    </cofactor>
</comment>
<evidence type="ECO:0000256" key="7">
    <source>
        <dbReference type="SAM" id="MobiDB-lite"/>
    </source>
</evidence>
<dbReference type="GO" id="GO:0005829">
    <property type="term" value="C:cytosol"/>
    <property type="evidence" value="ECO:0007669"/>
    <property type="project" value="TreeGrafter"/>
</dbReference>
<evidence type="ECO:0000313" key="10">
    <source>
        <dbReference type="EMBL" id="TQK76452.1"/>
    </source>
</evidence>
<dbReference type="InterPro" id="IPR006314">
    <property type="entry name" value="Dyp_peroxidase"/>
</dbReference>
<dbReference type="GO" id="GO:0046872">
    <property type="term" value="F:metal ion binding"/>
    <property type="evidence" value="ECO:0007669"/>
    <property type="project" value="UniProtKB-KW"/>
</dbReference>
<evidence type="ECO:0000256" key="6">
    <source>
        <dbReference type="ARBA" id="ARBA00025737"/>
    </source>
</evidence>
<keyword evidence="2 10" id="KW-0575">Peroxidase</keyword>
<dbReference type="InterPro" id="IPR048327">
    <property type="entry name" value="Dyp_perox_N"/>
</dbReference>
<sequence>MPLDATTSADQPPADIPESQAIVTPLTTSAMFVVLEVGPADADLREAVATVSDINALVRSVGFREPAADLSCIAGIGSALWDRIHGEGGPRPSELHEFVPIRGAAHNAPATSGDILLHVRANRQDLVFELVRQALAAFGGSVTVASSTTGFRYFDSRDLLGFVDGTENPTGRSAVRAALIDRDEDPGFAGGSYVVVQKYVHDLAAWNSLSTEEQERVIGRTKVDDIELGDDEQPSNSHVSLNTIAGPDGSEEAILRDNMAFGDPATGEYGTFYIAYSGKLWVTELMLQRMFVGEPAGNYDRILDVSTAQTGTVFYVPTLDQLEDLPNALAGATRASAGAGAAGSVAALSRTETESLGIGSLKGDRK</sequence>
<evidence type="ECO:0000259" key="8">
    <source>
        <dbReference type="Pfam" id="PF04261"/>
    </source>
</evidence>
<dbReference type="Pfam" id="PF20628">
    <property type="entry name" value="Dyp_perox_C"/>
    <property type="match status" value="1"/>
</dbReference>
<feature type="domain" description="Dyp-type peroxidase C-terminal" evidence="9">
    <location>
        <begin position="155"/>
        <end position="320"/>
    </location>
</feature>
<accession>A0A542SPD5</accession>
<keyword evidence="4" id="KW-0560">Oxidoreductase</keyword>
<keyword evidence="3" id="KW-0479">Metal-binding</keyword>
<dbReference type="AlphaFoldDB" id="A0A542SPD5"/>
<name>A0A542SPD5_9MICO</name>
<dbReference type="InterPro" id="IPR011008">
    <property type="entry name" value="Dimeric_a/b-barrel"/>
</dbReference>
<feature type="domain" description="Dyp-type peroxidase N-terminal" evidence="8">
    <location>
        <begin position="20"/>
        <end position="152"/>
    </location>
</feature>
<gene>
    <name evidence="10" type="ORF">FB389_1124</name>
</gene>
<evidence type="ECO:0000256" key="5">
    <source>
        <dbReference type="ARBA" id="ARBA00023004"/>
    </source>
</evidence>
<protein>
    <submittedName>
        <fullName evidence="10">Putative iron-dependent peroxidase</fullName>
    </submittedName>
</protein>
<dbReference type="PANTHER" id="PTHR30521">
    <property type="entry name" value="DEFERROCHELATASE/PEROXIDASE"/>
    <property type="match status" value="1"/>
</dbReference>
<comment type="caution">
    <text evidence="10">The sequence shown here is derived from an EMBL/GenBank/DDBJ whole genome shotgun (WGS) entry which is preliminary data.</text>
</comment>
<keyword evidence="11" id="KW-1185">Reference proteome</keyword>
<evidence type="ECO:0000313" key="11">
    <source>
        <dbReference type="Proteomes" id="UP000316181"/>
    </source>
</evidence>
<dbReference type="GO" id="GO:0020037">
    <property type="term" value="F:heme binding"/>
    <property type="evidence" value="ECO:0007669"/>
    <property type="project" value="InterPro"/>
</dbReference>
<evidence type="ECO:0000256" key="1">
    <source>
        <dbReference type="ARBA" id="ARBA00001970"/>
    </source>
</evidence>